<dbReference type="CDD" id="cd00082">
    <property type="entry name" value="HisKA"/>
    <property type="match status" value="1"/>
</dbReference>
<keyword evidence="7" id="KW-0902">Two-component regulatory system</keyword>
<keyword evidence="4" id="KW-0597">Phosphoprotein</keyword>
<dbReference type="InterPro" id="IPR003660">
    <property type="entry name" value="HAMP_dom"/>
</dbReference>
<keyword evidence="14" id="KW-1185">Reference proteome</keyword>
<dbReference type="InterPro" id="IPR036890">
    <property type="entry name" value="HATPase_C_sf"/>
</dbReference>
<dbReference type="InterPro" id="IPR003594">
    <property type="entry name" value="HATPase_dom"/>
</dbReference>
<dbReference type="AlphaFoldDB" id="A0A1M6G9Y8"/>
<sequence>MSTRNNHDAGLAPGMAQTGEKPRNSLASKISSSYNRMFILCMSAGLFLMIIAFAFMNCAELVRGAKPWLDRIRKSGNIAEMVSAVNDAREQHFILLDEEDNILASSFYRNDTVSHFPVAFHRQDGITWMSLSERVDLPGGQRVRVLVFFNASTFLTKLAVTAILAVLIFSVSLVAVWFRGRMVTRKTFGVIDQLISTANSISSQNLNVRLNVSDTSDELHEMALTFNRMMDRLEKAYEKQNQFVSDASHELRTPISVIQGYARMLERWGKDDKDILQEGISAINKEAVNMQELVEKLLFIARNDRDTLLLVRERFSLSDMMEELVKETRMLNTGHAIKSEISPDIAMYGDHARIKQALRIFTDNALKYTPVDGAVTFGLYAENGYAVAVVEDTGIGIPEKDLPRIFDRFYRVDTARDRHSGGHGLGLSIARIIILRHGGRIKIASREGEGTRFSVYLPLGDEPEERRSSEEG</sequence>
<dbReference type="CDD" id="cd00075">
    <property type="entry name" value="HATPase"/>
    <property type="match status" value="1"/>
</dbReference>
<evidence type="ECO:0000313" key="14">
    <source>
        <dbReference type="Proteomes" id="UP000324781"/>
    </source>
</evidence>
<keyword evidence="6 13" id="KW-0418">Kinase</keyword>
<evidence type="ECO:0000256" key="4">
    <source>
        <dbReference type="ARBA" id="ARBA00022553"/>
    </source>
</evidence>
<organism evidence="13 14">
    <name type="scientific">Thermoclostridium caenicola</name>
    <dbReference type="NCBI Taxonomy" id="659425"/>
    <lineage>
        <taxon>Bacteria</taxon>
        <taxon>Bacillati</taxon>
        <taxon>Bacillota</taxon>
        <taxon>Clostridia</taxon>
        <taxon>Eubacteriales</taxon>
        <taxon>Oscillospiraceae</taxon>
        <taxon>Thermoclostridium</taxon>
    </lineage>
</organism>
<accession>A0A1M6G9Y8</accession>
<evidence type="ECO:0000256" key="7">
    <source>
        <dbReference type="ARBA" id="ARBA00023012"/>
    </source>
</evidence>
<dbReference type="PANTHER" id="PTHR45453">
    <property type="entry name" value="PHOSPHATE REGULON SENSOR PROTEIN PHOR"/>
    <property type="match status" value="1"/>
</dbReference>
<dbReference type="Gene3D" id="1.10.287.130">
    <property type="match status" value="1"/>
</dbReference>
<dbReference type="RefSeq" id="WP_149678696.1">
    <property type="nucleotide sequence ID" value="NZ_FQZP01000022.1"/>
</dbReference>
<dbReference type="SUPFAM" id="SSF158472">
    <property type="entry name" value="HAMP domain-like"/>
    <property type="match status" value="1"/>
</dbReference>
<protein>
    <recommendedName>
        <fullName evidence="3">histidine kinase</fullName>
        <ecNumber evidence="3">2.7.13.3</ecNumber>
    </recommendedName>
</protein>
<dbReference type="InterPro" id="IPR036097">
    <property type="entry name" value="HisK_dim/P_sf"/>
</dbReference>
<dbReference type="GO" id="GO:0016036">
    <property type="term" value="P:cellular response to phosphate starvation"/>
    <property type="evidence" value="ECO:0007669"/>
    <property type="project" value="TreeGrafter"/>
</dbReference>
<feature type="region of interest" description="Disordered" evidence="9">
    <location>
        <begin position="1"/>
        <end position="24"/>
    </location>
</feature>
<feature type="domain" description="HAMP" evidence="12">
    <location>
        <begin position="185"/>
        <end position="238"/>
    </location>
</feature>
<dbReference type="InterPro" id="IPR005467">
    <property type="entry name" value="His_kinase_dom"/>
</dbReference>
<evidence type="ECO:0000256" key="10">
    <source>
        <dbReference type="SAM" id="Phobius"/>
    </source>
</evidence>
<dbReference type="SUPFAM" id="SSF47384">
    <property type="entry name" value="Homodimeric domain of signal transducing histidine kinase"/>
    <property type="match status" value="1"/>
</dbReference>
<dbReference type="EMBL" id="FQZP01000022">
    <property type="protein sequence ID" value="SHJ06741.1"/>
    <property type="molecule type" value="Genomic_DNA"/>
</dbReference>
<dbReference type="EC" id="2.7.13.3" evidence="3"/>
<evidence type="ECO:0000256" key="5">
    <source>
        <dbReference type="ARBA" id="ARBA00022679"/>
    </source>
</evidence>
<dbReference type="Gene3D" id="3.30.565.10">
    <property type="entry name" value="Histidine kinase-like ATPase, C-terminal domain"/>
    <property type="match status" value="1"/>
</dbReference>
<dbReference type="OrthoDB" id="9786919at2"/>
<dbReference type="GO" id="GO:0004721">
    <property type="term" value="F:phosphoprotein phosphatase activity"/>
    <property type="evidence" value="ECO:0007669"/>
    <property type="project" value="TreeGrafter"/>
</dbReference>
<dbReference type="CDD" id="cd06225">
    <property type="entry name" value="HAMP"/>
    <property type="match status" value="1"/>
</dbReference>
<evidence type="ECO:0000256" key="8">
    <source>
        <dbReference type="ARBA" id="ARBA00023136"/>
    </source>
</evidence>
<evidence type="ECO:0000313" key="13">
    <source>
        <dbReference type="EMBL" id="SHJ06741.1"/>
    </source>
</evidence>
<feature type="domain" description="Histidine kinase" evidence="11">
    <location>
        <begin position="246"/>
        <end position="461"/>
    </location>
</feature>
<dbReference type="GO" id="GO:0000155">
    <property type="term" value="F:phosphorelay sensor kinase activity"/>
    <property type="evidence" value="ECO:0007669"/>
    <property type="project" value="InterPro"/>
</dbReference>
<dbReference type="Proteomes" id="UP000324781">
    <property type="component" value="Unassembled WGS sequence"/>
</dbReference>
<feature type="transmembrane region" description="Helical" evidence="10">
    <location>
        <begin position="158"/>
        <end position="178"/>
    </location>
</feature>
<dbReference type="Gene3D" id="6.10.340.10">
    <property type="match status" value="1"/>
</dbReference>
<dbReference type="Pfam" id="PF00672">
    <property type="entry name" value="HAMP"/>
    <property type="match status" value="1"/>
</dbReference>
<dbReference type="FunFam" id="1.10.287.130:FF:000001">
    <property type="entry name" value="Two-component sensor histidine kinase"/>
    <property type="match status" value="1"/>
</dbReference>
<evidence type="ECO:0000256" key="9">
    <source>
        <dbReference type="SAM" id="MobiDB-lite"/>
    </source>
</evidence>
<dbReference type="PANTHER" id="PTHR45453:SF1">
    <property type="entry name" value="PHOSPHATE REGULON SENSOR PROTEIN PHOR"/>
    <property type="match status" value="1"/>
</dbReference>
<evidence type="ECO:0000256" key="1">
    <source>
        <dbReference type="ARBA" id="ARBA00000085"/>
    </source>
</evidence>
<comment type="catalytic activity">
    <reaction evidence="1">
        <text>ATP + protein L-histidine = ADP + protein N-phospho-L-histidine.</text>
        <dbReference type="EC" id="2.7.13.3"/>
    </reaction>
</comment>
<reference evidence="13 14" key="1">
    <citation type="submission" date="2016-11" db="EMBL/GenBank/DDBJ databases">
        <authorList>
            <person name="Varghese N."/>
            <person name="Submissions S."/>
        </authorList>
    </citation>
    <scope>NUCLEOTIDE SEQUENCE [LARGE SCALE GENOMIC DNA]</scope>
    <source>
        <strain evidence="13 14">DSM 19027</strain>
    </source>
</reference>
<dbReference type="GO" id="GO:0005886">
    <property type="term" value="C:plasma membrane"/>
    <property type="evidence" value="ECO:0007669"/>
    <property type="project" value="TreeGrafter"/>
</dbReference>
<dbReference type="PRINTS" id="PR00344">
    <property type="entry name" value="BCTRLSENSOR"/>
</dbReference>
<comment type="subcellular location">
    <subcellularLocation>
        <location evidence="2">Membrane</location>
    </subcellularLocation>
</comment>
<keyword evidence="5" id="KW-0808">Transferase</keyword>
<name>A0A1M6G9Y8_9FIRM</name>
<dbReference type="InterPro" id="IPR050351">
    <property type="entry name" value="BphY/WalK/GraS-like"/>
</dbReference>
<evidence type="ECO:0000259" key="11">
    <source>
        <dbReference type="PROSITE" id="PS50109"/>
    </source>
</evidence>
<dbReference type="InterPro" id="IPR003661">
    <property type="entry name" value="HisK_dim/P_dom"/>
</dbReference>
<keyword evidence="8 10" id="KW-0472">Membrane</keyword>
<evidence type="ECO:0000256" key="2">
    <source>
        <dbReference type="ARBA" id="ARBA00004370"/>
    </source>
</evidence>
<dbReference type="Pfam" id="PF00512">
    <property type="entry name" value="HisKA"/>
    <property type="match status" value="1"/>
</dbReference>
<keyword evidence="10" id="KW-1133">Transmembrane helix</keyword>
<dbReference type="SMART" id="SM00387">
    <property type="entry name" value="HATPase_c"/>
    <property type="match status" value="1"/>
</dbReference>
<dbReference type="InterPro" id="IPR004358">
    <property type="entry name" value="Sig_transdc_His_kin-like_C"/>
</dbReference>
<dbReference type="PROSITE" id="PS50109">
    <property type="entry name" value="HIS_KIN"/>
    <property type="match status" value="1"/>
</dbReference>
<dbReference type="FunFam" id="3.30.565.10:FF:000006">
    <property type="entry name" value="Sensor histidine kinase WalK"/>
    <property type="match status" value="1"/>
</dbReference>
<dbReference type="PROSITE" id="PS50885">
    <property type="entry name" value="HAMP"/>
    <property type="match status" value="1"/>
</dbReference>
<keyword evidence="10" id="KW-0812">Transmembrane</keyword>
<evidence type="ECO:0000256" key="6">
    <source>
        <dbReference type="ARBA" id="ARBA00022777"/>
    </source>
</evidence>
<gene>
    <name evidence="13" type="ORF">SAMN05444373_102227</name>
</gene>
<dbReference type="SMART" id="SM00388">
    <property type="entry name" value="HisKA"/>
    <property type="match status" value="1"/>
</dbReference>
<evidence type="ECO:0000256" key="3">
    <source>
        <dbReference type="ARBA" id="ARBA00012438"/>
    </source>
</evidence>
<dbReference type="Pfam" id="PF02518">
    <property type="entry name" value="HATPase_c"/>
    <property type="match status" value="1"/>
</dbReference>
<evidence type="ECO:0000259" key="12">
    <source>
        <dbReference type="PROSITE" id="PS50885"/>
    </source>
</evidence>
<proteinExistence type="predicted"/>
<dbReference type="SMART" id="SM00304">
    <property type="entry name" value="HAMP"/>
    <property type="match status" value="1"/>
</dbReference>
<feature type="transmembrane region" description="Helical" evidence="10">
    <location>
        <begin position="37"/>
        <end position="56"/>
    </location>
</feature>
<dbReference type="SUPFAM" id="SSF55874">
    <property type="entry name" value="ATPase domain of HSP90 chaperone/DNA topoisomerase II/histidine kinase"/>
    <property type="match status" value="1"/>
</dbReference>